<dbReference type="RefSeq" id="WP_353946562.1">
    <property type="nucleotide sequence ID" value="NZ_CP159534.1"/>
</dbReference>
<comment type="function">
    <text evidence="5">Catalyzes the oxidation of 2-deoxy-scyllo-inosamine (DOIA) with NAD(+) or NADP(+), forming 3-amino-2,3-dideoxy-scyllo-inosose (amino-DOI).</text>
</comment>
<organism evidence="14">
    <name type="scientific">Streptomyces tabacisoli</name>
    <dbReference type="NCBI Taxonomy" id="3156398"/>
    <lineage>
        <taxon>Bacteria</taxon>
        <taxon>Bacillati</taxon>
        <taxon>Actinomycetota</taxon>
        <taxon>Actinomycetes</taxon>
        <taxon>Kitasatosporales</taxon>
        <taxon>Streptomycetaceae</taxon>
        <taxon>Streptomyces</taxon>
    </lineage>
</organism>
<evidence type="ECO:0000256" key="4">
    <source>
        <dbReference type="ARBA" id="ARBA00023002"/>
    </source>
</evidence>
<comment type="cofactor">
    <cofactor evidence="1 12">
        <name>Zn(2+)</name>
        <dbReference type="ChEBI" id="CHEBI:29105"/>
    </cofactor>
</comment>
<dbReference type="InterPro" id="IPR011032">
    <property type="entry name" value="GroES-like_sf"/>
</dbReference>
<dbReference type="PANTHER" id="PTHR43401:SF2">
    <property type="entry name" value="L-THREONINE 3-DEHYDROGENASE"/>
    <property type="match status" value="1"/>
</dbReference>
<dbReference type="PROSITE" id="PS00059">
    <property type="entry name" value="ADH_ZINC"/>
    <property type="match status" value="1"/>
</dbReference>
<evidence type="ECO:0000256" key="2">
    <source>
        <dbReference type="ARBA" id="ARBA00022723"/>
    </source>
</evidence>
<evidence type="ECO:0000259" key="13">
    <source>
        <dbReference type="SMART" id="SM00829"/>
    </source>
</evidence>
<feature type="domain" description="Enoyl reductase (ER)" evidence="13">
    <location>
        <begin position="10"/>
        <end position="344"/>
    </location>
</feature>
<dbReference type="Gene3D" id="3.40.50.720">
    <property type="entry name" value="NAD(P)-binding Rossmann-like Domain"/>
    <property type="match status" value="1"/>
</dbReference>
<keyword evidence="4" id="KW-0560">Oxidoreductase</keyword>
<dbReference type="EC" id="1.1.1.329" evidence="8"/>
<dbReference type="InterPro" id="IPR013149">
    <property type="entry name" value="ADH-like_C"/>
</dbReference>
<dbReference type="KEGG" id="stac:ABII15_36450"/>
<gene>
    <name evidence="14" type="ORF">ABII15_36450</name>
</gene>
<dbReference type="Pfam" id="PF00107">
    <property type="entry name" value="ADH_zinc_N"/>
    <property type="match status" value="1"/>
</dbReference>
<evidence type="ECO:0000256" key="3">
    <source>
        <dbReference type="ARBA" id="ARBA00022833"/>
    </source>
</evidence>
<dbReference type="Gene3D" id="3.90.180.10">
    <property type="entry name" value="Medium-chain alcohol dehydrogenases, catalytic domain"/>
    <property type="match status" value="1"/>
</dbReference>
<dbReference type="GO" id="GO:0016491">
    <property type="term" value="F:oxidoreductase activity"/>
    <property type="evidence" value="ECO:0007669"/>
    <property type="project" value="UniProtKB-KW"/>
</dbReference>
<dbReference type="PANTHER" id="PTHR43401">
    <property type="entry name" value="L-THREONINE 3-DEHYDROGENASE"/>
    <property type="match status" value="1"/>
</dbReference>
<dbReference type="InterPro" id="IPR013154">
    <property type="entry name" value="ADH-like_N"/>
</dbReference>
<accession>A0AAU8J4I0</accession>
<dbReference type="AlphaFoldDB" id="A0AAU8J4I0"/>
<proteinExistence type="inferred from homology"/>
<dbReference type="SUPFAM" id="SSF50129">
    <property type="entry name" value="GroES-like"/>
    <property type="match status" value="1"/>
</dbReference>
<evidence type="ECO:0000256" key="11">
    <source>
        <dbReference type="ARBA" id="ARBA00049085"/>
    </source>
</evidence>
<comment type="pathway">
    <text evidence="6">Metabolic intermediate biosynthesis; 2-deoxystreptamine biosynthesis; 2-deoxystreptamine from D-glucose 6-phosphate: step 3/4.</text>
</comment>
<evidence type="ECO:0000256" key="5">
    <source>
        <dbReference type="ARBA" id="ARBA00037678"/>
    </source>
</evidence>
<evidence type="ECO:0000256" key="7">
    <source>
        <dbReference type="ARBA" id="ARBA00038004"/>
    </source>
</evidence>
<dbReference type="SMART" id="SM00829">
    <property type="entry name" value="PKS_ER"/>
    <property type="match status" value="1"/>
</dbReference>
<evidence type="ECO:0000256" key="10">
    <source>
        <dbReference type="ARBA" id="ARBA00048685"/>
    </source>
</evidence>
<dbReference type="SUPFAM" id="SSF51735">
    <property type="entry name" value="NAD(P)-binding Rossmann-fold domains"/>
    <property type="match status" value="1"/>
</dbReference>
<name>A0AAU8J4I0_9ACTN</name>
<evidence type="ECO:0000256" key="12">
    <source>
        <dbReference type="RuleBase" id="RU361277"/>
    </source>
</evidence>
<keyword evidence="3 12" id="KW-0862">Zinc</keyword>
<evidence type="ECO:0000256" key="9">
    <source>
        <dbReference type="ARBA" id="ARBA00039387"/>
    </source>
</evidence>
<comment type="catalytic activity">
    <reaction evidence="11">
        <text>2-deoxy-scyllo-inosamine + NADP(+) = 3-amino-2,3-dideoxy-scyllo-inosose + NADPH + H(+)</text>
        <dbReference type="Rhea" id="RHEA:33879"/>
        <dbReference type="ChEBI" id="CHEBI:15378"/>
        <dbReference type="ChEBI" id="CHEBI:57783"/>
        <dbReference type="ChEBI" id="CHEBI:58349"/>
        <dbReference type="ChEBI" id="CHEBI:65002"/>
        <dbReference type="ChEBI" id="CHEBI:65003"/>
        <dbReference type="EC" id="1.1.1.329"/>
    </reaction>
</comment>
<evidence type="ECO:0000256" key="8">
    <source>
        <dbReference type="ARBA" id="ARBA00039102"/>
    </source>
</evidence>
<dbReference type="InterPro" id="IPR002328">
    <property type="entry name" value="ADH_Zn_CS"/>
</dbReference>
<reference evidence="14" key="1">
    <citation type="submission" date="2024-06" db="EMBL/GenBank/DDBJ databases">
        <title>Streptomyces sp. strain HUAS MG91 genome sequences.</title>
        <authorList>
            <person name="Mo P."/>
        </authorList>
    </citation>
    <scope>NUCLEOTIDE SEQUENCE</scope>
    <source>
        <strain evidence="14">HUAS MG91</strain>
    </source>
</reference>
<dbReference type="CDD" id="cd08235">
    <property type="entry name" value="iditol_2_DH_like"/>
    <property type="match status" value="1"/>
</dbReference>
<comment type="similarity">
    <text evidence="7">Belongs to the zinc-containing alcohol dehydrogenase family. DOIA dehydrogenase subfamily.</text>
</comment>
<dbReference type="InterPro" id="IPR020843">
    <property type="entry name" value="ER"/>
</dbReference>
<dbReference type="GO" id="GO:0008270">
    <property type="term" value="F:zinc ion binding"/>
    <property type="evidence" value="ECO:0007669"/>
    <property type="project" value="InterPro"/>
</dbReference>
<protein>
    <recommendedName>
        <fullName evidence="9">2-deoxy-scyllo-inosamine dehydrogenase</fullName>
        <ecNumber evidence="8">1.1.1.329</ecNumber>
    </recommendedName>
</protein>
<sequence length="358" mass="37933">MKAAVLHEPGRLTVEDVPEPELSDDGILVRVRAASVCGTDLRVHRHGHFKIPAGTRRVLGHEFAGDVVAAGPRVRGLAVGARVSVTPNVGCGRCAMCRHGHNNMCPDYEAFGISYDGGFQELLHVPGFAIERGNVFTLPDSLDYRQAALVEPLSCCYHGQQALRVGPEDTVVIAGAGPIGACHLLLAKVAGARKVIVSNRRRPRLELAARLGADVIVDVREQDLADVVAEHTDGRGADVVITCVSSAEVQEQAATLLAPHGRLNYFSGLGQARTVPVDTNRVHYRGLTLTGTTGSGNGDYARSLALASEGRVDLTPLIGDGFPLEKIEDAFAYAASGTGMKAMISYDSGSDDSHDEGR</sequence>
<dbReference type="EMBL" id="CP159534">
    <property type="protein sequence ID" value="XCJ75128.1"/>
    <property type="molecule type" value="Genomic_DNA"/>
</dbReference>
<dbReference type="Pfam" id="PF08240">
    <property type="entry name" value="ADH_N"/>
    <property type="match status" value="1"/>
</dbReference>
<evidence type="ECO:0000313" key="14">
    <source>
        <dbReference type="EMBL" id="XCJ75128.1"/>
    </source>
</evidence>
<evidence type="ECO:0000256" key="6">
    <source>
        <dbReference type="ARBA" id="ARBA00037908"/>
    </source>
</evidence>
<keyword evidence="2 12" id="KW-0479">Metal-binding</keyword>
<dbReference type="InterPro" id="IPR036291">
    <property type="entry name" value="NAD(P)-bd_dom_sf"/>
</dbReference>
<evidence type="ECO:0000256" key="1">
    <source>
        <dbReference type="ARBA" id="ARBA00001947"/>
    </source>
</evidence>
<dbReference type="InterPro" id="IPR050129">
    <property type="entry name" value="Zn_alcohol_dh"/>
</dbReference>
<comment type="catalytic activity">
    <reaction evidence="10">
        <text>2-deoxy-scyllo-inosamine + NAD(+) = 3-amino-2,3-dideoxy-scyllo-inosose + NADH + H(+)</text>
        <dbReference type="Rhea" id="RHEA:33883"/>
        <dbReference type="ChEBI" id="CHEBI:15378"/>
        <dbReference type="ChEBI" id="CHEBI:57540"/>
        <dbReference type="ChEBI" id="CHEBI:57945"/>
        <dbReference type="ChEBI" id="CHEBI:65002"/>
        <dbReference type="ChEBI" id="CHEBI:65003"/>
        <dbReference type="EC" id="1.1.1.329"/>
    </reaction>
</comment>